<feature type="region of interest" description="Disordered" evidence="3">
    <location>
        <begin position="225"/>
        <end position="246"/>
    </location>
</feature>
<sequence>MEETQIYNQRLHGITEKRGILIQVENIQRELEQQRLKLLQLKRKSLRDRWLMEGLGSAQEAENESPLTQTEGKIHQLQQELESLQSRLFHLENPGIKDIKTESTKVTPTPEIHLVNGDQEQNISKSTEDHKDDSSLLNVHNENKSASGRPIPAPRANRADTPEKKQNHDAHNDDKQSEIYEKQNVEILDQSQEDPAKGQKHHNFGQMDKNVEFQEHAIDNQNERLPDESQEHQNQSEKHFNPGDIMHSALSNTEEVDEMHNPSAKLLAQSQESGIMSGHQTPDHKPTAVPSEISDVAIVTTEYKSQDQNDKSASTINNHVEESVPSDNNQEIDQNQEFMSVNLDQKHDDTTKTKDQNADLHAFIQDQNLVIQSPNENQIQELKSSSQDHYLDPVSETQDLNQECTSSTKDQNQNPALTTQDQDYKLLTQDQSQEPASITPTLVLTNDQNNEHIPVTQDQNQELILPAQDQNQGQITELVSYDHAQIQDLTLPDQDQSRKISPPRKDQNEDYFPFSEDQKPSTVLQSKNLVHETQAHISHVVVVAAPAHNTPDSGQGQHSSNSQQVSSAAIYPLEDRPLLKKDEKLNASSNTAESQREKARVKEKTCQCCVVM</sequence>
<organism evidence="4 5">
    <name type="scientific">Pelobates cultripes</name>
    <name type="common">Western spadefoot toad</name>
    <dbReference type="NCBI Taxonomy" id="61616"/>
    <lineage>
        <taxon>Eukaryota</taxon>
        <taxon>Metazoa</taxon>
        <taxon>Chordata</taxon>
        <taxon>Craniata</taxon>
        <taxon>Vertebrata</taxon>
        <taxon>Euteleostomi</taxon>
        <taxon>Amphibia</taxon>
        <taxon>Batrachia</taxon>
        <taxon>Anura</taxon>
        <taxon>Pelobatoidea</taxon>
        <taxon>Pelobatidae</taxon>
        <taxon>Pelobates</taxon>
    </lineage>
</organism>
<feature type="region of interest" description="Disordered" evidence="3">
    <location>
        <begin position="547"/>
        <end position="566"/>
    </location>
</feature>
<keyword evidence="1 2" id="KW-0175">Coiled coil</keyword>
<keyword evidence="5" id="KW-1185">Reference proteome</keyword>
<accession>A0AAD1RLN4</accession>
<evidence type="ECO:0000256" key="2">
    <source>
        <dbReference type="SAM" id="Coils"/>
    </source>
</evidence>
<feature type="region of interest" description="Disordered" evidence="3">
    <location>
        <begin position="574"/>
        <end position="604"/>
    </location>
</feature>
<protein>
    <submittedName>
        <fullName evidence="4">Uncharacterized protein</fullName>
    </submittedName>
</protein>
<name>A0AAD1RLN4_PELCU</name>
<feature type="compositionally biased region" description="Basic and acidic residues" evidence="3">
    <location>
        <begin position="495"/>
        <end position="508"/>
    </location>
</feature>
<feature type="compositionally biased region" description="Basic and acidic residues" evidence="3">
    <location>
        <begin position="594"/>
        <end position="604"/>
    </location>
</feature>
<reference evidence="4" key="1">
    <citation type="submission" date="2022-03" db="EMBL/GenBank/DDBJ databases">
        <authorList>
            <person name="Alioto T."/>
            <person name="Alioto T."/>
            <person name="Gomez Garrido J."/>
        </authorList>
    </citation>
    <scope>NUCLEOTIDE SEQUENCE</scope>
</reference>
<feature type="compositionally biased region" description="Basic and acidic residues" evidence="3">
    <location>
        <begin position="574"/>
        <end position="585"/>
    </location>
</feature>
<evidence type="ECO:0000313" key="4">
    <source>
        <dbReference type="EMBL" id="CAH2272875.1"/>
    </source>
</evidence>
<gene>
    <name evidence="4" type="ORF">PECUL_23A005362</name>
</gene>
<dbReference type="Proteomes" id="UP001295444">
    <property type="component" value="Chromosome 03"/>
</dbReference>
<dbReference type="EMBL" id="OW240914">
    <property type="protein sequence ID" value="CAH2272875.1"/>
    <property type="molecule type" value="Genomic_DNA"/>
</dbReference>
<feature type="coiled-coil region" evidence="2">
    <location>
        <begin position="17"/>
        <end position="87"/>
    </location>
</feature>
<feature type="region of interest" description="Disordered" evidence="3">
    <location>
        <begin position="99"/>
        <end position="176"/>
    </location>
</feature>
<evidence type="ECO:0000256" key="3">
    <source>
        <dbReference type="SAM" id="MobiDB-lite"/>
    </source>
</evidence>
<dbReference type="InterPro" id="IPR004965">
    <property type="entry name" value="Paralemmin"/>
</dbReference>
<dbReference type="GO" id="GO:0008360">
    <property type="term" value="P:regulation of cell shape"/>
    <property type="evidence" value="ECO:0007669"/>
    <property type="project" value="InterPro"/>
</dbReference>
<proteinExistence type="predicted"/>
<dbReference type="PANTHER" id="PTHR47528:SF1">
    <property type="entry name" value="PARALEMMIN-3"/>
    <property type="match status" value="1"/>
</dbReference>
<dbReference type="InterPro" id="IPR024149">
    <property type="entry name" value="Paralemmin-3"/>
</dbReference>
<dbReference type="PANTHER" id="PTHR47528">
    <property type="entry name" value="PARALEMMIN-3"/>
    <property type="match status" value="1"/>
</dbReference>
<dbReference type="AlphaFoldDB" id="A0AAD1RLN4"/>
<evidence type="ECO:0000256" key="1">
    <source>
        <dbReference type="ARBA" id="ARBA00023054"/>
    </source>
</evidence>
<feature type="compositionally biased region" description="Polar residues" evidence="3">
    <location>
        <begin position="135"/>
        <end position="146"/>
    </location>
</feature>
<feature type="compositionally biased region" description="Low complexity" evidence="3">
    <location>
        <begin position="553"/>
        <end position="566"/>
    </location>
</feature>
<dbReference type="GO" id="GO:0016020">
    <property type="term" value="C:membrane"/>
    <property type="evidence" value="ECO:0007669"/>
    <property type="project" value="InterPro"/>
</dbReference>
<feature type="compositionally biased region" description="Basic and acidic residues" evidence="3">
    <location>
        <begin position="157"/>
        <end position="176"/>
    </location>
</feature>
<feature type="compositionally biased region" description="Basic and acidic residues" evidence="3">
    <location>
        <begin position="225"/>
        <end position="241"/>
    </location>
</feature>
<evidence type="ECO:0000313" key="5">
    <source>
        <dbReference type="Proteomes" id="UP001295444"/>
    </source>
</evidence>
<feature type="region of interest" description="Disordered" evidence="3">
    <location>
        <begin position="488"/>
        <end position="522"/>
    </location>
</feature>
<feature type="region of interest" description="Disordered" evidence="3">
    <location>
        <begin position="398"/>
        <end position="417"/>
    </location>
</feature>
<dbReference type="Pfam" id="PF03285">
    <property type="entry name" value="Paralemmin"/>
    <property type="match status" value="1"/>
</dbReference>